<feature type="binding site" evidence="5">
    <location>
        <position position="123"/>
    </location>
    <ligand>
        <name>ATP</name>
        <dbReference type="ChEBI" id="CHEBI:30616"/>
    </ligand>
</feature>
<dbReference type="PANTHER" id="PTHR23359">
    <property type="entry name" value="NUCLEOTIDE KINASE"/>
    <property type="match status" value="1"/>
</dbReference>
<keyword evidence="3 5" id="KW-0547">Nucleotide-binding</keyword>
<sequence length="220" mass="25053">MHIIILGAPGSGKGTQAQFIMGTYGIPIISTGDMLRTAVKCNWKCGKKIKKIMDAGKLVSDEIVIDLVKERIDQPDCRMGFLFDGFPRTLLQAHAIKSDGIKIHYVLELFLSDKLVIERISGRRVHERSGRIYHVNFNPPKVTNRDDITGDILTIRADDQEVIVQKRLAEYHKMTLPLVHYYSQEEKIGNVEYYKLDASKSVKHIHNTLTSILDKHDKKL</sequence>
<feature type="binding site" evidence="5">
    <location>
        <begin position="57"/>
        <end position="59"/>
    </location>
    <ligand>
        <name>AMP</name>
        <dbReference type="ChEBI" id="CHEBI:456215"/>
    </ligand>
</feature>
<protein>
    <recommendedName>
        <fullName evidence="5 7">Adenylate kinase</fullName>
        <shortName evidence="5">AK</shortName>
        <ecNumber evidence="5 7">2.7.4.3</ecNumber>
    </recommendedName>
    <alternativeName>
        <fullName evidence="5">ATP-AMP transphosphorylase</fullName>
    </alternativeName>
    <alternativeName>
        <fullName evidence="5">ATP:AMP phosphotransferase</fullName>
    </alternativeName>
    <alternativeName>
        <fullName evidence="5">Adenylate monophosphate kinase</fullName>
    </alternativeName>
</protein>
<keyword evidence="1 5" id="KW-0808">Transferase</keyword>
<evidence type="ECO:0000256" key="2">
    <source>
        <dbReference type="ARBA" id="ARBA00022727"/>
    </source>
</evidence>
<comment type="subcellular location">
    <subcellularLocation>
        <location evidence="5 7">Cytoplasm</location>
    </subcellularLocation>
</comment>
<dbReference type="Gene3D" id="3.40.50.300">
    <property type="entry name" value="P-loop containing nucleotide triphosphate hydrolases"/>
    <property type="match status" value="1"/>
</dbReference>
<name>A0A451D9Z4_9GAMM</name>
<dbReference type="InterPro" id="IPR006259">
    <property type="entry name" value="Adenyl_kin_sub"/>
</dbReference>
<evidence type="ECO:0000256" key="5">
    <source>
        <dbReference type="HAMAP-Rule" id="MF_00235"/>
    </source>
</evidence>
<feature type="binding site" evidence="5">
    <location>
        <position position="156"/>
    </location>
    <ligand>
        <name>AMP</name>
        <dbReference type="ChEBI" id="CHEBI:456215"/>
    </ligand>
</feature>
<feature type="binding site" evidence="5">
    <location>
        <begin position="85"/>
        <end position="88"/>
    </location>
    <ligand>
        <name>AMP</name>
        <dbReference type="ChEBI" id="CHEBI:456215"/>
    </ligand>
</feature>
<dbReference type="SUPFAM" id="SSF52540">
    <property type="entry name" value="P-loop containing nucleoside triphosphate hydrolases"/>
    <property type="match status" value="1"/>
</dbReference>
<keyword evidence="5 7" id="KW-0067">ATP-binding</keyword>
<feature type="binding site" evidence="5">
    <location>
        <position position="200"/>
    </location>
    <ligand>
        <name>ATP</name>
        <dbReference type="ChEBI" id="CHEBI:30616"/>
    </ligand>
</feature>
<dbReference type="InterPro" id="IPR033690">
    <property type="entry name" value="Adenylat_kinase_CS"/>
</dbReference>
<feature type="binding site" evidence="5">
    <location>
        <position position="167"/>
    </location>
    <ligand>
        <name>AMP</name>
        <dbReference type="ChEBI" id="CHEBI:456215"/>
    </ligand>
</feature>
<feature type="region of interest" description="NMP" evidence="5">
    <location>
        <begin position="30"/>
        <end position="59"/>
    </location>
</feature>
<feature type="binding site" evidence="5">
    <location>
        <position position="36"/>
    </location>
    <ligand>
        <name>AMP</name>
        <dbReference type="ChEBI" id="CHEBI:456215"/>
    </ligand>
</feature>
<accession>A0A451D9Z4</accession>
<dbReference type="UniPathway" id="UPA00588">
    <property type="reaction ID" value="UER00649"/>
</dbReference>
<comment type="domain">
    <text evidence="5">Consists of three domains, a large central CORE domain and two small peripheral domains, NMPbind and LID, which undergo movements during catalysis. The LID domain closes over the site of phosphoryl transfer upon ATP binding. Assembling and dissambling the active center during each catalytic cycle provides an effective means to prevent ATP hydrolysis.</text>
</comment>
<dbReference type="InterPro" id="IPR007862">
    <property type="entry name" value="Adenylate_kinase_lid-dom"/>
</dbReference>
<feature type="binding site" evidence="5">
    <location>
        <position position="31"/>
    </location>
    <ligand>
        <name>AMP</name>
        <dbReference type="ChEBI" id="CHEBI:456215"/>
    </ligand>
</feature>
<dbReference type="CDD" id="cd01428">
    <property type="entry name" value="ADK"/>
    <property type="match status" value="1"/>
</dbReference>
<feature type="binding site" evidence="5">
    <location>
        <begin position="10"/>
        <end position="15"/>
    </location>
    <ligand>
        <name>ATP</name>
        <dbReference type="ChEBI" id="CHEBI:30616"/>
    </ligand>
</feature>
<dbReference type="NCBIfam" id="NF001379">
    <property type="entry name" value="PRK00279.1-1"/>
    <property type="match status" value="1"/>
</dbReference>
<comment type="subunit">
    <text evidence="5 7">Monomer.</text>
</comment>
<dbReference type="PROSITE" id="PS00113">
    <property type="entry name" value="ADENYLATE_KINASE"/>
    <property type="match status" value="1"/>
</dbReference>
<gene>
    <name evidence="5 9" type="primary">adk</name>
    <name evidence="9" type="ORF">ERCIKOCA2762_370</name>
</gene>
<proteinExistence type="inferred from homology"/>
<comment type="caution">
    <text evidence="5">Lacks conserved residue(s) required for the propagation of feature annotation.</text>
</comment>
<dbReference type="PRINTS" id="PR00094">
    <property type="entry name" value="ADENYLTKNASE"/>
</dbReference>
<dbReference type="AlphaFoldDB" id="A0A451D9Z4"/>
<evidence type="ECO:0000313" key="9">
    <source>
        <dbReference type="EMBL" id="VFP83129.1"/>
    </source>
</evidence>
<dbReference type="GO" id="GO:0004017">
    <property type="term" value="F:AMP kinase activity"/>
    <property type="evidence" value="ECO:0007669"/>
    <property type="project" value="UniProtKB-UniRule"/>
</dbReference>
<dbReference type="Pfam" id="PF05191">
    <property type="entry name" value="ADK_lid"/>
    <property type="match status" value="1"/>
</dbReference>
<evidence type="ECO:0000256" key="4">
    <source>
        <dbReference type="ARBA" id="ARBA00022777"/>
    </source>
</evidence>
<dbReference type="GO" id="GO:0005524">
    <property type="term" value="F:ATP binding"/>
    <property type="evidence" value="ECO:0007669"/>
    <property type="project" value="UniProtKB-UniRule"/>
</dbReference>
<comment type="similarity">
    <text evidence="5 6">Belongs to the adenylate kinase family.</text>
</comment>
<evidence type="ECO:0000256" key="3">
    <source>
        <dbReference type="ARBA" id="ARBA00022741"/>
    </source>
</evidence>
<dbReference type="Pfam" id="PF00406">
    <property type="entry name" value="ADK"/>
    <property type="match status" value="1"/>
</dbReference>
<keyword evidence="2 5" id="KW-0545">Nucleotide biosynthesis</keyword>
<evidence type="ECO:0000256" key="1">
    <source>
        <dbReference type="ARBA" id="ARBA00022679"/>
    </source>
</evidence>
<dbReference type="RefSeq" id="WP_157988508.1">
    <property type="nucleotide sequence ID" value="NZ_LR217715.1"/>
</dbReference>
<evidence type="ECO:0000256" key="7">
    <source>
        <dbReference type="RuleBase" id="RU003331"/>
    </source>
</evidence>
<comment type="catalytic activity">
    <reaction evidence="5 7">
        <text>AMP + ATP = 2 ADP</text>
        <dbReference type="Rhea" id="RHEA:12973"/>
        <dbReference type="ChEBI" id="CHEBI:30616"/>
        <dbReference type="ChEBI" id="CHEBI:456215"/>
        <dbReference type="ChEBI" id="CHEBI:456216"/>
        <dbReference type="EC" id="2.7.4.3"/>
    </reaction>
</comment>
<dbReference type="InterPro" id="IPR000850">
    <property type="entry name" value="Adenylat/UMP-CMP_kin"/>
</dbReference>
<dbReference type="GO" id="GO:0044209">
    <property type="term" value="P:AMP salvage"/>
    <property type="evidence" value="ECO:0007669"/>
    <property type="project" value="UniProtKB-UniRule"/>
</dbReference>
<keyword evidence="4 5" id="KW-0418">Kinase</keyword>
<organism evidence="9 10">
    <name type="scientific">Candidatus Erwinia haradaeae</name>
    <dbReference type="NCBI Taxonomy" id="1922217"/>
    <lineage>
        <taxon>Bacteria</taxon>
        <taxon>Pseudomonadati</taxon>
        <taxon>Pseudomonadota</taxon>
        <taxon>Gammaproteobacteria</taxon>
        <taxon>Enterobacterales</taxon>
        <taxon>Erwiniaceae</taxon>
        <taxon>Erwinia</taxon>
    </lineage>
</organism>
<dbReference type="InterPro" id="IPR027417">
    <property type="entry name" value="P-loop_NTPase"/>
</dbReference>
<feature type="region of interest" description="LID" evidence="5">
    <location>
        <begin position="122"/>
        <end position="159"/>
    </location>
</feature>
<dbReference type="GO" id="GO:0005737">
    <property type="term" value="C:cytoplasm"/>
    <property type="evidence" value="ECO:0007669"/>
    <property type="project" value="UniProtKB-SubCell"/>
</dbReference>
<dbReference type="Proteomes" id="UP000294368">
    <property type="component" value="Chromosome"/>
</dbReference>
<dbReference type="FunFam" id="3.40.50.300:FF:000106">
    <property type="entry name" value="Adenylate kinase mitochondrial"/>
    <property type="match status" value="1"/>
</dbReference>
<feature type="binding site" evidence="5">
    <location>
        <begin position="132"/>
        <end position="133"/>
    </location>
    <ligand>
        <name>ATP</name>
        <dbReference type="ChEBI" id="CHEBI:30616"/>
    </ligand>
</feature>
<dbReference type="HAMAP" id="MF_00235">
    <property type="entry name" value="Adenylate_kinase_Adk"/>
    <property type="match status" value="1"/>
</dbReference>
<keyword evidence="5" id="KW-0963">Cytoplasm</keyword>
<dbReference type="OrthoDB" id="9805030at2"/>
<dbReference type="EC" id="2.7.4.3" evidence="5 7"/>
<evidence type="ECO:0000256" key="6">
    <source>
        <dbReference type="RuleBase" id="RU003330"/>
    </source>
</evidence>
<dbReference type="EMBL" id="LR217715">
    <property type="protein sequence ID" value="VFP83129.1"/>
    <property type="molecule type" value="Genomic_DNA"/>
</dbReference>
<comment type="pathway">
    <text evidence="5">Purine metabolism; AMP biosynthesis via salvage pathway; AMP from ADP: step 1/1.</text>
</comment>
<feature type="binding site" evidence="5">
    <location>
        <position position="92"/>
    </location>
    <ligand>
        <name>AMP</name>
        <dbReference type="ChEBI" id="CHEBI:456215"/>
    </ligand>
</feature>
<feature type="domain" description="Adenylate kinase active site lid" evidence="8">
    <location>
        <begin position="123"/>
        <end position="158"/>
    </location>
</feature>
<reference evidence="9 10" key="1">
    <citation type="submission" date="2019-02" db="EMBL/GenBank/DDBJ databases">
        <authorList>
            <person name="Manzano-Marin A."/>
            <person name="Manzano-Marin A."/>
        </authorList>
    </citation>
    <scope>NUCLEOTIDE SEQUENCE [LARGE SCALE GENOMIC DNA]</scope>
    <source>
        <strain evidence="9 10">ErCikochiana</strain>
    </source>
</reference>
<evidence type="ECO:0000313" key="10">
    <source>
        <dbReference type="Proteomes" id="UP000294368"/>
    </source>
</evidence>
<dbReference type="NCBIfam" id="TIGR01351">
    <property type="entry name" value="adk"/>
    <property type="match status" value="1"/>
</dbReference>
<comment type="function">
    <text evidence="5">Catalyzes the reversible transfer of the terminal phosphate group between ATP and AMP. Plays an important role in cellular energy homeostasis and in adenine nucleotide metabolism.</text>
</comment>
<dbReference type="NCBIfam" id="NF001381">
    <property type="entry name" value="PRK00279.1-3"/>
    <property type="match status" value="1"/>
</dbReference>
<evidence type="ECO:0000259" key="8">
    <source>
        <dbReference type="Pfam" id="PF05191"/>
    </source>
</evidence>